<dbReference type="Gene3D" id="3.40.50.1820">
    <property type="entry name" value="alpha/beta hydrolase"/>
    <property type="match status" value="2"/>
</dbReference>
<name>A0A6V7NFT8_ANACO</name>
<evidence type="ECO:0000313" key="2">
    <source>
        <dbReference type="EMBL" id="CAD1817460.1"/>
    </source>
</evidence>
<dbReference type="InterPro" id="IPR045889">
    <property type="entry name" value="MES/HNL"/>
</dbReference>
<dbReference type="PANTHER" id="PTHR10992:SF1032">
    <property type="entry name" value="METHYLESTERASE 17"/>
    <property type="match status" value="1"/>
</dbReference>
<feature type="region of interest" description="Disordered" evidence="1">
    <location>
        <begin position="42"/>
        <end position="69"/>
    </location>
</feature>
<dbReference type="GO" id="GO:0009696">
    <property type="term" value="P:salicylic acid metabolic process"/>
    <property type="evidence" value="ECO:0007669"/>
    <property type="project" value="TreeGrafter"/>
</dbReference>
<gene>
    <name evidence="2" type="ORF">CB5_LOCUS671</name>
</gene>
<dbReference type="SUPFAM" id="SSF53474">
    <property type="entry name" value="alpha/beta-Hydrolases"/>
    <property type="match status" value="1"/>
</dbReference>
<reference evidence="2" key="1">
    <citation type="submission" date="2020-07" db="EMBL/GenBank/DDBJ databases">
        <authorList>
            <person name="Lin J."/>
        </authorList>
    </citation>
    <scope>NUCLEOTIDE SEQUENCE</scope>
</reference>
<organism evidence="2">
    <name type="scientific">Ananas comosus var. bracteatus</name>
    <name type="common">red pineapple</name>
    <dbReference type="NCBI Taxonomy" id="296719"/>
    <lineage>
        <taxon>Eukaryota</taxon>
        <taxon>Viridiplantae</taxon>
        <taxon>Streptophyta</taxon>
        <taxon>Embryophyta</taxon>
        <taxon>Tracheophyta</taxon>
        <taxon>Spermatophyta</taxon>
        <taxon>Magnoliopsida</taxon>
        <taxon>Liliopsida</taxon>
        <taxon>Poales</taxon>
        <taxon>Bromeliaceae</taxon>
        <taxon>Bromelioideae</taxon>
        <taxon>Ananas</taxon>
    </lineage>
</organism>
<evidence type="ECO:0008006" key="3">
    <source>
        <dbReference type="Google" id="ProtNLM"/>
    </source>
</evidence>
<protein>
    <recommendedName>
        <fullName evidence="3">AB hydrolase-1 domain-containing protein</fullName>
    </recommendedName>
</protein>
<dbReference type="EMBL" id="LR862129">
    <property type="protein sequence ID" value="CAD1817460.1"/>
    <property type="molecule type" value="Genomic_DNA"/>
</dbReference>
<dbReference type="InterPro" id="IPR029058">
    <property type="entry name" value="AB_hydrolase_fold"/>
</dbReference>
<evidence type="ECO:0000256" key="1">
    <source>
        <dbReference type="SAM" id="MobiDB-lite"/>
    </source>
</evidence>
<accession>A0A6V7NFT8</accession>
<dbReference type="GO" id="GO:0080030">
    <property type="term" value="F:methyl indole-3-acetate esterase activity"/>
    <property type="evidence" value="ECO:0007669"/>
    <property type="project" value="TreeGrafter"/>
</dbReference>
<sequence>MGDECGDHFVLVHGARHGAWCWFKLRWLLESSGRKVSCIDLAGPASTSPTPTPSDPSTTTTARCSSSSRPCRTTKNAGALSVVQAIHLFADKIKLAIFVAATMLPFGFRTDEDRKDGIPDISELGDIYVLNYGLGVDHPPTSAIMRKEFQRKLMYQLTPGEDSTLASMLLRPVPTVLGDARFGEGEEEEKRLKQVFTVDTDHSPFFAAPNELFELIVKASLI</sequence>
<dbReference type="PANTHER" id="PTHR10992">
    <property type="entry name" value="METHYLESTERASE FAMILY MEMBER"/>
    <property type="match status" value="1"/>
</dbReference>
<dbReference type="GO" id="GO:0080032">
    <property type="term" value="F:methyl jasmonate esterase activity"/>
    <property type="evidence" value="ECO:0007669"/>
    <property type="project" value="TreeGrafter"/>
</dbReference>
<feature type="compositionally biased region" description="Low complexity" evidence="1">
    <location>
        <begin position="55"/>
        <end position="69"/>
    </location>
</feature>
<dbReference type="GO" id="GO:0080031">
    <property type="term" value="F:methyl salicylate esterase activity"/>
    <property type="evidence" value="ECO:0007669"/>
    <property type="project" value="TreeGrafter"/>
</dbReference>
<dbReference type="AlphaFoldDB" id="A0A6V7NFT8"/>
<proteinExistence type="predicted"/>
<dbReference type="GO" id="GO:0009694">
    <property type="term" value="P:jasmonic acid metabolic process"/>
    <property type="evidence" value="ECO:0007669"/>
    <property type="project" value="TreeGrafter"/>
</dbReference>